<name>A0A1H8I1Z3_9RHOB</name>
<dbReference type="Proteomes" id="UP000198761">
    <property type="component" value="Unassembled WGS sequence"/>
</dbReference>
<dbReference type="STRING" id="933059.SAMN04488103_106106"/>
<feature type="transmembrane region" description="Helical" evidence="1">
    <location>
        <begin position="6"/>
        <end position="27"/>
    </location>
</feature>
<dbReference type="OrthoDB" id="8100653at2"/>
<keyword evidence="1" id="KW-1133">Transmembrane helix</keyword>
<accession>A0A1H8I1Z3</accession>
<organism evidence="2 3">
    <name type="scientific">Gemmobacter aquatilis</name>
    <dbReference type="NCBI Taxonomy" id="933059"/>
    <lineage>
        <taxon>Bacteria</taxon>
        <taxon>Pseudomonadati</taxon>
        <taxon>Pseudomonadota</taxon>
        <taxon>Alphaproteobacteria</taxon>
        <taxon>Rhodobacterales</taxon>
        <taxon>Paracoccaceae</taxon>
        <taxon>Gemmobacter</taxon>
    </lineage>
</organism>
<sequence length="96" mass="10017">MTMTDLAPVVAAQLMDPFRIALILGLIYTAQRNAAVTGWIVPLLAGVVFVAVIAPATAVKVAGTPFMVQVATGLVANTIILGIALGLWAIYRRVKG</sequence>
<proteinExistence type="predicted"/>
<feature type="transmembrane region" description="Helical" evidence="1">
    <location>
        <begin position="34"/>
        <end position="54"/>
    </location>
</feature>
<protein>
    <submittedName>
        <fullName evidence="2">Uncharacterized protein</fullName>
    </submittedName>
</protein>
<keyword evidence="3" id="KW-1185">Reference proteome</keyword>
<dbReference type="EMBL" id="FOCE01000006">
    <property type="protein sequence ID" value="SEN62563.1"/>
    <property type="molecule type" value="Genomic_DNA"/>
</dbReference>
<evidence type="ECO:0000313" key="3">
    <source>
        <dbReference type="Proteomes" id="UP000198761"/>
    </source>
</evidence>
<keyword evidence="1" id="KW-0472">Membrane</keyword>
<feature type="transmembrane region" description="Helical" evidence="1">
    <location>
        <begin position="66"/>
        <end position="91"/>
    </location>
</feature>
<dbReference type="RefSeq" id="WP_091301668.1">
    <property type="nucleotide sequence ID" value="NZ_FOCE01000006.1"/>
</dbReference>
<evidence type="ECO:0000256" key="1">
    <source>
        <dbReference type="SAM" id="Phobius"/>
    </source>
</evidence>
<evidence type="ECO:0000313" key="2">
    <source>
        <dbReference type="EMBL" id="SEN62563.1"/>
    </source>
</evidence>
<keyword evidence="1" id="KW-0812">Transmembrane</keyword>
<reference evidence="2 3" key="1">
    <citation type="submission" date="2016-10" db="EMBL/GenBank/DDBJ databases">
        <authorList>
            <person name="de Groot N.N."/>
        </authorList>
    </citation>
    <scope>NUCLEOTIDE SEQUENCE [LARGE SCALE GENOMIC DNA]</scope>
    <source>
        <strain evidence="2 3">DSM 3857</strain>
    </source>
</reference>
<gene>
    <name evidence="2" type="ORF">SAMN04488103_106106</name>
</gene>
<dbReference type="AlphaFoldDB" id="A0A1H8I1Z3"/>